<dbReference type="PANTHER" id="PTHR43284">
    <property type="entry name" value="ASPARAGINE SYNTHETASE (GLUTAMINE-HYDROLYZING)"/>
    <property type="match status" value="1"/>
</dbReference>
<sequence>MADRIGTDHHEITITADDFIDALPDIAWYFDEPVANPSAISLYFVSQAAREHVAVVLSGEGADELFGGYRVYREPFDLVHIRRLPRPIRALAARLGRSRINFRGRNYLRRASTALNDRYFGGGYGTFTPNEVRRLLKAKNVEDHFQPGLALATATSGFDVLPESRRMQLIDINYWLGGDILATADRMSMANSLEMRVPFLDVDVAHVSAGIPDSLKYRDGTTKWLLRRAFRGRLPQSTELRQKLGFPTPMRRWITQDPNAMLALIRNSPRLGELVDMAFVEELASKHAEGKIDASRRILLLLMLAGWLDAFMDGDVHADVHGGVHADVTVPPSQR</sequence>
<name>A0A6J6ZPQ5_9ZZZZ</name>
<dbReference type="Pfam" id="PF00733">
    <property type="entry name" value="Asn_synthase"/>
    <property type="match status" value="1"/>
</dbReference>
<dbReference type="EMBL" id="CAFAAL010000222">
    <property type="protein sequence ID" value="CAB4819317.1"/>
    <property type="molecule type" value="Genomic_DNA"/>
</dbReference>
<gene>
    <name evidence="2" type="ORF">UFOPK3004_01744</name>
</gene>
<evidence type="ECO:0000259" key="1">
    <source>
        <dbReference type="Pfam" id="PF00733"/>
    </source>
</evidence>
<dbReference type="GO" id="GO:0005829">
    <property type="term" value="C:cytosol"/>
    <property type="evidence" value="ECO:0007669"/>
    <property type="project" value="TreeGrafter"/>
</dbReference>
<dbReference type="GO" id="GO:0006529">
    <property type="term" value="P:asparagine biosynthetic process"/>
    <property type="evidence" value="ECO:0007669"/>
    <property type="project" value="InterPro"/>
</dbReference>
<accession>A0A6J6ZPQ5</accession>
<proteinExistence type="predicted"/>
<organism evidence="2">
    <name type="scientific">freshwater metagenome</name>
    <dbReference type="NCBI Taxonomy" id="449393"/>
    <lineage>
        <taxon>unclassified sequences</taxon>
        <taxon>metagenomes</taxon>
        <taxon>ecological metagenomes</taxon>
    </lineage>
</organism>
<dbReference type="GO" id="GO:0004066">
    <property type="term" value="F:asparagine synthase (glutamine-hydrolyzing) activity"/>
    <property type="evidence" value="ECO:0007669"/>
    <property type="project" value="InterPro"/>
</dbReference>
<dbReference type="InterPro" id="IPR014729">
    <property type="entry name" value="Rossmann-like_a/b/a_fold"/>
</dbReference>
<protein>
    <submittedName>
        <fullName evidence="2">Unannotated protein</fullName>
    </submittedName>
</protein>
<dbReference type="PANTHER" id="PTHR43284:SF1">
    <property type="entry name" value="ASPARAGINE SYNTHETASE"/>
    <property type="match status" value="1"/>
</dbReference>
<dbReference type="InterPro" id="IPR051786">
    <property type="entry name" value="ASN_synthetase/amidase"/>
</dbReference>
<dbReference type="SUPFAM" id="SSF52402">
    <property type="entry name" value="Adenine nucleotide alpha hydrolases-like"/>
    <property type="match status" value="1"/>
</dbReference>
<dbReference type="AlphaFoldDB" id="A0A6J6ZPQ5"/>
<dbReference type="InterPro" id="IPR001962">
    <property type="entry name" value="Asn_synthase"/>
</dbReference>
<dbReference type="CDD" id="cd01991">
    <property type="entry name" value="Asn_synthase_B_C"/>
    <property type="match status" value="1"/>
</dbReference>
<dbReference type="Gene3D" id="3.40.50.620">
    <property type="entry name" value="HUPs"/>
    <property type="match status" value="1"/>
</dbReference>
<feature type="domain" description="Asparagine synthetase" evidence="1">
    <location>
        <begin position="1"/>
        <end position="308"/>
    </location>
</feature>
<reference evidence="2" key="1">
    <citation type="submission" date="2020-05" db="EMBL/GenBank/DDBJ databases">
        <authorList>
            <person name="Chiriac C."/>
            <person name="Salcher M."/>
            <person name="Ghai R."/>
            <person name="Kavagutti S V."/>
        </authorList>
    </citation>
    <scope>NUCLEOTIDE SEQUENCE</scope>
</reference>
<evidence type="ECO:0000313" key="2">
    <source>
        <dbReference type="EMBL" id="CAB4819317.1"/>
    </source>
</evidence>